<proteinExistence type="predicted"/>
<evidence type="ECO:0000313" key="3">
    <source>
        <dbReference type="WBParaSite" id="SSLN_0000502601-mRNA-1"/>
    </source>
</evidence>
<organism evidence="3">
    <name type="scientific">Schistocephalus solidus</name>
    <name type="common">Tapeworm</name>
    <dbReference type="NCBI Taxonomy" id="70667"/>
    <lineage>
        <taxon>Eukaryota</taxon>
        <taxon>Metazoa</taxon>
        <taxon>Spiralia</taxon>
        <taxon>Lophotrochozoa</taxon>
        <taxon>Platyhelminthes</taxon>
        <taxon>Cestoda</taxon>
        <taxon>Eucestoda</taxon>
        <taxon>Diphyllobothriidea</taxon>
        <taxon>Diphyllobothriidae</taxon>
        <taxon>Schistocephalus</taxon>
    </lineage>
</organism>
<evidence type="ECO:0000313" key="2">
    <source>
        <dbReference type="Proteomes" id="UP000275846"/>
    </source>
</evidence>
<reference evidence="1 2" key="2">
    <citation type="submission" date="2018-11" db="EMBL/GenBank/DDBJ databases">
        <authorList>
            <consortium name="Pathogen Informatics"/>
        </authorList>
    </citation>
    <scope>NUCLEOTIDE SEQUENCE [LARGE SCALE GENOMIC DNA]</scope>
    <source>
        <strain evidence="1 2">NST_G2</strain>
    </source>
</reference>
<dbReference type="WBParaSite" id="SSLN_0000502601-mRNA-1">
    <property type="protein sequence ID" value="SSLN_0000502601-mRNA-1"/>
    <property type="gene ID" value="SSLN_0000502601"/>
</dbReference>
<dbReference type="PANTHER" id="PTHR47027">
    <property type="entry name" value="REVERSE TRANSCRIPTASE DOMAIN-CONTAINING PROTEIN"/>
    <property type="match status" value="1"/>
</dbReference>
<evidence type="ECO:0000313" key="1">
    <source>
        <dbReference type="EMBL" id="VDL91256.1"/>
    </source>
</evidence>
<keyword evidence="2" id="KW-1185">Reference proteome</keyword>
<sequence>MFSAMLMDAYRYEQPGICIAYRTDGHLLSTRRMQAPTRVSTTTVHDLLFVDDCALNTVTEEDMQRIMVIFTTGCPNFGLTISTAKTVVMHQPPPNAEYNAPRINVNGSTLARNTKIDDEVAQRISKASQAFGRLQAAMRNRHGIGMKLVVVTAIAILLVATTLAQNPPAEGPVNVATPIQNTTQVSEALATSEEPQNGANVPGFVALPIISCGFVHLLARVM</sequence>
<dbReference type="PANTHER" id="PTHR47027:SF26">
    <property type="entry name" value="REVERSE TRANSCRIPTASE DOMAIN-CONTAINING PROTEIN"/>
    <property type="match status" value="1"/>
</dbReference>
<dbReference type="OrthoDB" id="425014at2759"/>
<gene>
    <name evidence="1" type="ORF">SSLN_LOCUS4871</name>
</gene>
<accession>A0A183SKX3</accession>
<name>A0A183SKX3_SCHSO</name>
<reference evidence="3" key="1">
    <citation type="submission" date="2016-06" db="UniProtKB">
        <authorList>
            <consortium name="WormBaseParasite"/>
        </authorList>
    </citation>
    <scope>IDENTIFICATION</scope>
</reference>
<dbReference type="AlphaFoldDB" id="A0A183SKX3"/>
<protein>
    <submittedName>
        <fullName evidence="3">Reverse transcriptase domain-containing protein</fullName>
    </submittedName>
</protein>
<dbReference type="EMBL" id="UYSU01033027">
    <property type="protein sequence ID" value="VDL91256.1"/>
    <property type="molecule type" value="Genomic_DNA"/>
</dbReference>
<dbReference type="Proteomes" id="UP000275846">
    <property type="component" value="Unassembled WGS sequence"/>
</dbReference>